<reference evidence="14" key="1">
    <citation type="journal article" date="2019" name="Nat. Commun.">
        <title>Expansion of phycobilisome linker gene families in mesophilic red algae.</title>
        <authorList>
            <person name="Lee J."/>
            <person name="Kim D."/>
            <person name="Bhattacharya D."/>
            <person name="Yoon H.S."/>
        </authorList>
    </citation>
    <scope>NUCLEOTIDE SEQUENCE [LARGE SCALE GENOMIC DNA]</scope>
    <source>
        <strain evidence="14">CCMP 1328</strain>
    </source>
</reference>
<dbReference type="InterPro" id="IPR021109">
    <property type="entry name" value="Peptidase_aspartic_dom_sf"/>
</dbReference>
<keyword evidence="2" id="KW-0479">Metal-binding</keyword>
<dbReference type="GO" id="GO:0003676">
    <property type="term" value="F:nucleic acid binding"/>
    <property type="evidence" value="ECO:0007669"/>
    <property type="project" value="InterPro"/>
</dbReference>
<accession>A0A5J4YH00</accession>
<keyword evidence="1" id="KW-0540">Nuclease</keyword>
<evidence type="ECO:0000256" key="6">
    <source>
        <dbReference type="ARBA" id="ARBA00022908"/>
    </source>
</evidence>
<dbReference type="GO" id="GO:0046872">
    <property type="term" value="F:metal ion binding"/>
    <property type="evidence" value="ECO:0007669"/>
    <property type="project" value="UniProtKB-KW"/>
</dbReference>
<dbReference type="CDD" id="cd09272">
    <property type="entry name" value="RNase_HI_RT_Ty1"/>
    <property type="match status" value="1"/>
</dbReference>
<dbReference type="GO" id="GO:0003887">
    <property type="term" value="F:DNA-directed DNA polymerase activity"/>
    <property type="evidence" value="ECO:0007669"/>
    <property type="project" value="UniProtKB-KW"/>
</dbReference>
<sequence>MEALSRAMARPGPADLVQVSRLDVYDGARDALAIKTWLFSAREVIYIPLRDAAVAAVAAARAAPGTAGPGRTADELRRDAELKAIRAAATYFRGPALVWWMATTTQGSSPGTWDEFSATIEATFTPPHAARAARDVLATLRQSRSVEEYVNEFARVTLMIPRLTEEERLDRFVRGLKPKIKVEVLKADVASVTHAARVASAAESAYGGSLSLYGSSAGHDGPAPMDLGAVSAGALPSRRRRKKNRDGCGLGMGAPDPVPEAVTIRQVVPLFTKPCFEDVTVNGTKVPAMLDNGATACFARRSFVERIPGCVVESVPDVVASARVANGHTLDVIGVAQVVVDSPHIPVLKAAKASCVARLIVVRELSYDLILGIPWFTVVSPLWAEWARIAAVSCGEEHYLAHRPKDSGCGACALGKMRRRPARRTGEQAGVRDALDVDLIDAGRDDGGVGRGGERYALVGADRRDGWLFVEPVEDKTAASCAKAMDVALAGTHWPRVVKSDGGKEFRGVFEDLVRLKGSLSEFGLPNRPNSHALIESRNRDVVEPTKAALVEAGLPARFWPDAIKHQTFVYNRHSSCHPGRETPYEKRYGTAYAQDKLAPFGCAVLFLSDETGKFEARAKLGVLLRFHGEVGFVVAPVDDLANGVVREIATRDVEFRRTEFPARRLGLRPLGERLWLDDDVDRVPEDAEECIRCRKTRIAVVLCYKCLGKRAKRHRRDGTCTIGACKCTVEDLLEYSRREARHKNARDERESARAEKDRVREERASEAMRKRAQNAADQAARELVLRAKSARALAKKRRREETVAARDAQGAKPDATFSGVRTRAGRATKAPRRFELNVTEVVPRSVAVKNEAFTRARNDELEKLARFNAWDSSPVQWTAARTVPRAIFVRGHFIYTLKHKERGAEAQRYKVRFVAAGNNLKSHDGERAEQPVPYAAPSSLAALRLVLAWAAACNHAVMGMDMTSAYLQSDLRGDPVFICLPEEAPGARKGVYRLRKALYGLPRAGADFVHETADKLRKAGWTERVASVFWRDGVYIVAYVDDFLIVGPQAKILQVKEELRKMFVFDSPCLLSDAQQIRFLGITVRRVGDQIELDHTDYARHLIKSYAWRLQNIVGAPRTPDVAVEAEDFENGAPDAPRSELGALLWLARTTRPDLARAVARVARLVDRWSLGGERLLKRIFEYLRANPVSTIVFKIQQLAQDELFALTSFADSDFSGDCSGAAKSTSGMAMFLSAGTERYLVDWGSRLQRSVATSSAEAEIVALEAATKVLLLNADVMGHPEASLHLVSDSQAAIRAVEKGFSAKLGHARRTQRISIAWLHELAEKRVLNLSWISGKDNPADLFTKQFSKFKFERKLSLLGIEPQRRARLWRPPRYGAAAFGDRCRRRWSVRVLPECGYKLQSRTKFSGPRRSSQVERSIILQCKQDKSKVALYLKLTLLQLVQEVL</sequence>
<dbReference type="InterPro" id="IPR043502">
    <property type="entry name" value="DNA/RNA_pol_sf"/>
</dbReference>
<keyword evidence="8" id="KW-0548">Nucleotidyltransferase</keyword>
<evidence type="ECO:0000259" key="12">
    <source>
        <dbReference type="PROSITE" id="PS50994"/>
    </source>
</evidence>
<evidence type="ECO:0000313" key="13">
    <source>
        <dbReference type="EMBL" id="KAA8490719.1"/>
    </source>
</evidence>
<evidence type="ECO:0000256" key="2">
    <source>
        <dbReference type="ARBA" id="ARBA00022723"/>
    </source>
</evidence>
<evidence type="ECO:0000256" key="5">
    <source>
        <dbReference type="ARBA" id="ARBA00022842"/>
    </source>
</evidence>
<evidence type="ECO:0000256" key="3">
    <source>
        <dbReference type="ARBA" id="ARBA00022759"/>
    </source>
</evidence>
<keyword evidence="14" id="KW-1185">Reference proteome</keyword>
<dbReference type="Pfam" id="PF03732">
    <property type="entry name" value="Retrotrans_gag"/>
    <property type="match status" value="1"/>
</dbReference>
<feature type="region of interest" description="Disordered" evidence="11">
    <location>
        <begin position="231"/>
        <end position="253"/>
    </location>
</feature>
<keyword evidence="8" id="KW-0808">Transferase</keyword>
<dbReference type="GO" id="GO:0004519">
    <property type="term" value="F:endonuclease activity"/>
    <property type="evidence" value="ECO:0007669"/>
    <property type="project" value="UniProtKB-KW"/>
</dbReference>
<dbReference type="OrthoDB" id="7789875at2759"/>
<protein>
    <submittedName>
        <fullName evidence="13">Copia protein</fullName>
    </submittedName>
</protein>
<evidence type="ECO:0000256" key="10">
    <source>
        <dbReference type="ARBA" id="ARBA00023268"/>
    </source>
</evidence>
<dbReference type="InterPro" id="IPR013103">
    <property type="entry name" value="RVT_2"/>
</dbReference>
<name>A0A5J4YH00_PORPP</name>
<dbReference type="InterPro" id="IPR036397">
    <property type="entry name" value="RNaseH_sf"/>
</dbReference>
<dbReference type="GO" id="GO:0015074">
    <property type="term" value="P:DNA integration"/>
    <property type="evidence" value="ECO:0007669"/>
    <property type="project" value="UniProtKB-KW"/>
</dbReference>
<dbReference type="Gene3D" id="3.30.420.10">
    <property type="entry name" value="Ribonuclease H-like superfamily/Ribonuclease H"/>
    <property type="match status" value="2"/>
</dbReference>
<evidence type="ECO:0000256" key="11">
    <source>
        <dbReference type="SAM" id="MobiDB-lite"/>
    </source>
</evidence>
<dbReference type="Pfam" id="PF07727">
    <property type="entry name" value="RVT_2"/>
    <property type="match status" value="1"/>
</dbReference>
<dbReference type="CDD" id="cd00303">
    <property type="entry name" value="retropepsin_like"/>
    <property type="match status" value="1"/>
</dbReference>
<keyword evidence="8" id="KW-0239">DNA-directed DNA polymerase</keyword>
<dbReference type="PANTHER" id="PTHR42648:SF11">
    <property type="entry name" value="TRANSPOSON TY4-P GAG-POL POLYPROTEIN"/>
    <property type="match status" value="1"/>
</dbReference>
<dbReference type="SUPFAM" id="SSF53098">
    <property type="entry name" value="Ribonuclease H-like"/>
    <property type="match status" value="1"/>
</dbReference>
<dbReference type="GO" id="GO:0006310">
    <property type="term" value="P:DNA recombination"/>
    <property type="evidence" value="ECO:0007669"/>
    <property type="project" value="UniProtKB-KW"/>
</dbReference>
<dbReference type="GO" id="GO:0003964">
    <property type="term" value="F:RNA-directed DNA polymerase activity"/>
    <property type="evidence" value="ECO:0007669"/>
    <property type="project" value="UniProtKB-KW"/>
</dbReference>
<keyword evidence="3" id="KW-0255">Endonuclease</keyword>
<evidence type="ECO:0000313" key="14">
    <source>
        <dbReference type="Proteomes" id="UP000324585"/>
    </source>
</evidence>
<evidence type="ECO:0000256" key="4">
    <source>
        <dbReference type="ARBA" id="ARBA00022801"/>
    </source>
</evidence>
<dbReference type="Gene3D" id="2.40.70.10">
    <property type="entry name" value="Acid Proteases"/>
    <property type="match status" value="1"/>
</dbReference>
<evidence type="ECO:0000256" key="1">
    <source>
        <dbReference type="ARBA" id="ARBA00022722"/>
    </source>
</evidence>
<keyword evidence="9" id="KW-0233">DNA recombination</keyword>
<dbReference type="Proteomes" id="UP000324585">
    <property type="component" value="Unassembled WGS sequence"/>
</dbReference>
<keyword evidence="7" id="KW-0695">RNA-directed DNA polymerase</keyword>
<proteinExistence type="predicted"/>
<dbReference type="PANTHER" id="PTHR42648">
    <property type="entry name" value="TRANSPOSASE, PUTATIVE-RELATED"/>
    <property type="match status" value="1"/>
</dbReference>
<organism evidence="13 14">
    <name type="scientific">Porphyridium purpureum</name>
    <name type="common">Red alga</name>
    <name type="synonym">Porphyridium cruentum</name>
    <dbReference type="NCBI Taxonomy" id="35688"/>
    <lineage>
        <taxon>Eukaryota</taxon>
        <taxon>Rhodophyta</taxon>
        <taxon>Bangiophyceae</taxon>
        <taxon>Porphyridiales</taxon>
        <taxon>Porphyridiaceae</taxon>
        <taxon>Porphyridium</taxon>
    </lineage>
</organism>
<dbReference type="PROSITE" id="PS50994">
    <property type="entry name" value="INTEGRASE"/>
    <property type="match status" value="1"/>
</dbReference>
<comment type="caution">
    <text evidence="13">The sequence shown here is derived from an EMBL/GenBank/DDBJ whole genome shotgun (WGS) entry which is preliminary data.</text>
</comment>
<feature type="domain" description="Integrase catalytic" evidence="12">
    <location>
        <begin position="417"/>
        <end position="592"/>
    </location>
</feature>
<dbReference type="SUPFAM" id="SSF56672">
    <property type="entry name" value="DNA/RNA polymerases"/>
    <property type="match status" value="1"/>
</dbReference>
<dbReference type="InterPro" id="IPR012337">
    <property type="entry name" value="RNaseH-like_sf"/>
</dbReference>
<evidence type="ECO:0000256" key="9">
    <source>
        <dbReference type="ARBA" id="ARBA00023172"/>
    </source>
</evidence>
<keyword evidence="10" id="KW-0511">Multifunctional enzyme</keyword>
<dbReference type="InterPro" id="IPR005162">
    <property type="entry name" value="Retrotrans_gag_dom"/>
</dbReference>
<keyword evidence="4" id="KW-0378">Hydrolase</keyword>
<dbReference type="InterPro" id="IPR001584">
    <property type="entry name" value="Integrase_cat-core"/>
</dbReference>
<dbReference type="GO" id="GO:0016787">
    <property type="term" value="F:hydrolase activity"/>
    <property type="evidence" value="ECO:0007669"/>
    <property type="project" value="UniProtKB-KW"/>
</dbReference>
<evidence type="ECO:0000256" key="7">
    <source>
        <dbReference type="ARBA" id="ARBA00022918"/>
    </source>
</evidence>
<evidence type="ECO:0000256" key="8">
    <source>
        <dbReference type="ARBA" id="ARBA00022932"/>
    </source>
</evidence>
<feature type="region of interest" description="Disordered" evidence="11">
    <location>
        <begin position="796"/>
        <end position="829"/>
    </location>
</feature>
<feature type="compositionally biased region" description="Basic and acidic residues" evidence="11">
    <location>
        <begin position="746"/>
        <end position="770"/>
    </location>
</feature>
<dbReference type="EMBL" id="VRMN01000019">
    <property type="protein sequence ID" value="KAA8490719.1"/>
    <property type="molecule type" value="Genomic_DNA"/>
</dbReference>
<gene>
    <name evidence="13" type="ORF">FVE85_4350</name>
</gene>
<feature type="region of interest" description="Disordered" evidence="11">
    <location>
        <begin position="741"/>
        <end position="776"/>
    </location>
</feature>
<keyword evidence="5" id="KW-0460">Magnesium</keyword>
<keyword evidence="6" id="KW-0229">DNA integration</keyword>
<dbReference type="InterPro" id="IPR039537">
    <property type="entry name" value="Retrotran_Ty1/copia-like"/>
</dbReference>